<dbReference type="EMBL" id="MFKI01000016">
    <property type="protein sequence ID" value="OGG39292.1"/>
    <property type="molecule type" value="Genomic_DNA"/>
</dbReference>
<evidence type="ECO:0000256" key="8">
    <source>
        <dbReference type="ARBA" id="ARBA00022840"/>
    </source>
</evidence>
<keyword evidence="9 11" id="KW-0239">DNA-directed DNA polymerase</keyword>
<dbReference type="GO" id="GO:0009360">
    <property type="term" value="C:DNA polymerase III complex"/>
    <property type="evidence" value="ECO:0007669"/>
    <property type="project" value="InterPro"/>
</dbReference>
<dbReference type="InterPro" id="IPR003593">
    <property type="entry name" value="AAA+_ATPase"/>
</dbReference>
<evidence type="ECO:0000256" key="6">
    <source>
        <dbReference type="ARBA" id="ARBA00022741"/>
    </source>
</evidence>
<gene>
    <name evidence="11" type="primary">dnaX</name>
    <name evidence="13" type="ORF">A2127_00625</name>
</gene>
<dbReference type="SMART" id="SM00382">
    <property type="entry name" value="AAA"/>
    <property type="match status" value="1"/>
</dbReference>
<keyword evidence="3 11" id="KW-0548">Nucleotidyltransferase</keyword>
<keyword evidence="8 11" id="KW-0067">ATP-binding</keyword>
<evidence type="ECO:0000256" key="11">
    <source>
        <dbReference type="RuleBase" id="RU364063"/>
    </source>
</evidence>
<dbReference type="Pfam" id="PF13177">
    <property type="entry name" value="DNA_pol3_delta2"/>
    <property type="match status" value="1"/>
</dbReference>
<evidence type="ECO:0000256" key="5">
    <source>
        <dbReference type="ARBA" id="ARBA00022723"/>
    </source>
</evidence>
<comment type="similarity">
    <text evidence="1 11">Belongs to the DnaX/STICHEL family.</text>
</comment>
<reference evidence="13 14" key="1">
    <citation type="journal article" date="2016" name="Nat. Commun.">
        <title>Thousands of microbial genomes shed light on interconnected biogeochemical processes in an aquifer system.</title>
        <authorList>
            <person name="Anantharaman K."/>
            <person name="Brown C.T."/>
            <person name="Hug L.A."/>
            <person name="Sharon I."/>
            <person name="Castelle C.J."/>
            <person name="Probst A.J."/>
            <person name="Thomas B.C."/>
            <person name="Singh A."/>
            <person name="Wilkins M.J."/>
            <person name="Karaoz U."/>
            <person name="Brodie E.L."/>
            <person name="Williams K.H."/>
            <person name="Hubbard S.S."/>
            <person name="Banfield J.F."/>
        </authorList>
    </citation>
    <scope>NUCLEOTIDE SEQUENCE [LARGE SCALE GENOMIC DNA]</scope>
</reference>
<accession>A0A1F6BR99</accession>
<dbReference type="CDD" id="cd18137">
    <property type="entry name" value="HLD_clamp_pol_III_gamma_tau"/>
    <property type="match status" value="1"/>
</dbReference>
<organism evidence="13 14">
    <name type="scientific">Candidatus Jorgensenbacteria bacterium GWC1_48_12</name>
    <dbReference type="NCBI Taxonomy" id="1798469"/>
    <lineage>
        <taxon>Bacteria</taxon>
        <taxon>Candidatus Joergenseniibacteriota</taxon>
    </lineage>
</organism>
<dbReference type="InterPro" id="IPR050238">
    <property type="entry name" value="DNA_Rep/Repair_Clamp_Loader"/>
</dbReference>
<name>A0A1F6BR99_9BACT</name>
<dbReference type="GO" id="GO:0003677">
    <property type="term" value="F:DNA binding"/>
    <property type="evidence" value="ECO:0007669"/>
    <property type="project" value="InterPro"/>
</dbReference>
<comment type="function">
    <text evidence="11">DNA polymerase III is a complex, multichain enzyme responsible for most of the replicative synthesis in bacteria. This DNA polymerase also exhibits 3' to 5' exonuclease activity.</text>
</comment>
<evidence type="ECO:0000256" key="1">
    <source>
        <dbReference type="ARBA" id="ARBA00006360"/>
    </source>
</evidence>
<evidence type="ECO:0000313" key="14">
    <source>
        <dbReference type="Proteomes" id="UP000179324"/>
    </source>
</evidence>
<evidence type="ECO:0000256" key="4">
    <source>
        <dbReference type="ARBA" id="ARBA00022705"/>
    </source>
</evidence>
<keyword evidence="2 11" id="KW-0808">Transferase</keyword>
<evidence type="ECO:0000256" key="7">
    <source>
        <dbReference type="ARBA" id="ARBA00022833"/>
    </source>
</evidence>
<keyword evidence="4 11" id="KW-0235">DNA replication</keyword>
<dbReference type="InterPro" id="IPR008921">
    <property type="entry name" value="DNA_pol3_clamp-load_cplx_C"/>
</dbReference>
<dbReference type="GO" id="GO:0003887">
    <property type="term" value="F:DNA-directed DNA polymerase activity"/>
    <property type="evidence" value="ECO:0007669"/>
    <property type="project" value="UniProtKB-KW"/>
</dbReference>
<dbReference type="Proteomes" id="UP000179324">
    <property type="component" value="Unassembled WGS sequence"/>
</dbReference>
<comment type="caution">
    <text evidence="13">The sequence shown here is derived from an EMBL/GenBank/DDBJ whole genome shotgun (WGS) entry which is preliminary data.</text>
</comment>
<evidence type="ECO:0000256" key="2">
    <source>
        <dbReference type="ARBA" id="ARBA00022679"/>
    </source>
</evidence>
<keyword evidence="6 11" id="KW-0547">Nucleotide-binding</keyword>
<comment type="catalytic activity">
    <reaction evidence="10 11">
        <text>DNA(n) + a 2'-deoxyribonucleoside 5'-triphosphate = DNA(n+1) + diphosphate</text>
        <dbReference type="Rhea" id="RHEA:22508"/>
        <dbReference type="Rhea" id="RHEA-COMP:17339"/>
        <dbReference type="Rhea" id="RHEA-COMP:17340"/>
        <dbReference type="ChEBI" id="CHEBI:33019"/>
        <dbReference type="ChEBI" id="CHEBI:61560"/>
        <dbReference type="ChEBI" id="CHEBI:173112"/>
        <dbReference type="EC" id="2.7.7.7"/>
    </reaction>
</comment>
<dbReference type="FunFam" id="3.40.50.300:FF:000014">
    <property type="entry name" value="DNA polymerase III subunit gamma/tau"/>
    <property type="match status" value="1"/>
</dbReference>
<evidence type="ECO:0000259" key="12">
    <source>
        <dbReference type="SMART" id="SM00382"/>
    </source>
</evidence>
<dbReference type="InterPro" id="IPR027417">
    <property type="entry name" value="P-loop_NTPase"/>
</dbReference>
<dbReference type="GO" id="GO:0046872">
    <property type="term" value="F:metal ion binding"/>
    <property type="evidence" value="ECO:0007669"/>
    <property type="project" value="UniProtKB-KW"/>
</dbReference>
<proteinExistence type="inferred from homology"/>
<evidence type="ECO:0000256" key="3">
    <source>
        <dbReference type="ARBA" id="ARBA00022695"/>
    </source>
</evidence>
<sequence>MLAIYRKYRPATFESLLGQDLTVKILKEAAREDRLAHAYLLAGPRGTGKTTSARLIAKIANCETRANDGNFKKKGEPCNKCGPCNEINEGRGLDVIEIDAASNRGIDEIRNLKESVRVSPASFRRKVFIIDEAHMLTKDAFNALLKTLEEPPPYVIIILATTEPDKIPATISSRTQQFYFKRALVNQIVGKLEEIAKKEKIQVSNEALELIAASAEGSFRDAESLLDQLTSFNGAKINLDDVEKSLGKVGFGKLSELCGLMLGGKLEDVLKIISEIEDGGFNLVQLTKDMIQYLRRTAVLKFNPEMKSLFKNELMEEHLEKLTAHAAVFKDEQIKLIKGLIKAYSEMRYSQFPIIPLEVAIIESLKNLGLENGNKLTH</sequence>
<dbReference type="Pfam" id="PF12169">
    <property type="entry name" value="DNA_pol3_gamma3"/>
    <property type="match status" value="1"/>
</dbReference>
<dbReference type="GO" id="GO:0005524">
    <property type="term" value="F:ATP binding"/>
    <property type="evidence" value="ECO:0007669"/>
    <property type="project" value="UniProtKB-KW"/>
</dbReference>
<comment type="subunit">
    <text evidence="11">DNA polymerase III contains a core (composed of alpha, epsilon and theta chains) that associates with a tau subunit. This core dimerizes to form the POLIII' complex. PolIII' associates with the gamma complex (composed of gamma, delta, delta', psi and chi chains) and with the beta chain to form the complete DNA polymerase III complex.</text>
</comment>
<dbReference type="Gene3D" id="1.10.8.60">
    <property type="match status" value="1"/>
</dbReference>
<dbReference type="NCBIfam" id="TIGR02397">
    <property type="entry name" value="dnaX_nterm"/>
    <property type="match status" value="1"/>
</dbReference>
<dbReference type="FunFam" id="1.10.8.60:FF:000013">
    <property type="entry name" value="DNA polymerase III subunit gamma/tau"/>
    <property type="match status" value="1"/>
</dbReference>
<keyword evidence="7" id="KW-0862">Zinc</keyword>
<protein>
    <recommendedName>
        <fullName evidence="11">DNA polymerase III subunit gamma/tau</fullName>
        <ecNumber evidence="11">2.7.7.7</ecNumber>
    </recommendedName>
</protein>
<dbReference type="InterPro" id="IPR045085">
    <property type="entry name" value="HLD_clamp_pol_III_gamma_tau"/>
</dbReference>
<evidence type="ECO:0000256" key="9">
    <source>
        <dbReference type="ARBA" id="ARBA00022932"/>
    </source>
</evidence>
<dbReference type="PANTHER" id="PTHR11669">
    <property type="entry name" value="REPLICATION FACTOR C / DNA POLYMERASE III GAMMA-TAU SUBUNIT"/>
    <property type="match status" value="1"/>
</dbReference>
<dbReference type="Pfam" id="PF22608">
    <property type="entry name" value="DNAX_ATPase_lid"/>
    <property type="match status" value="1"/>
</dbReference>
<dbReference type="SUPFAM" id="SSF52540">
    <property type="entry name" value="P-loop containing nucleoside triphosphate hydrolases"/>
    <property type="match status" value="1"/>
</dbReference>
<dbReference type="CDD" id="cd00009">
    <property type="entry name" value="AAA"/>
    <property type="match status" value="1"/>
</dbReference>
<keyword evidence="5" id="KW-0479">Metal-binding</keyword>
<dbReference type="NCBIfam" id="NF004046">
    <property type="entry name" value="PRK05563.1"/>
    <property type="match status" value="1"/>
</dbReference>
<evidence type="ECO:0000313" key="13">
    <source>
        <dbReference type="EMBL" id="OGG39292.1"/>
    </source>
</evidence>
<dbReference type="GO" id="GO:0006261">
    <property type="term" value="P:DNA-templated DNA replication"/>
    <property type="evidence" value="ECO:0007669"/>
    <property type="project" value="TreeGrafter"/>
</dbReference>
<dbReference type="EC" id="2.7.7.7" evidence="11"/>
<dbReference type="InterPro" id="IPR012763">
    <property type="entry name" value="DNA_pol_III_sug/sutau_N"/>
</dbReference>
<evidence type="ECO:0000256" key="10">
    <source>
        <dbReference type="ARBA" id="ARBA00049244"/>
    </source>
</evidence>
<dbReference type="SUPFAM" id="SSF48019">
    <property type="entry name" value="post-AAA+ oligomerization domain-like"/>
    <property type="match status" value="1"/>
</dbReference>
<dbReference type="AlphaFoldDB" id="A0A1F6BR99"/>
<dbReference type="InterPro" id="IPR022754">
    <property type="entry name" value="DNA_pol_III_gamma-3"/>
</dbReference>
<feature type="domain" description="AAA+ ATPase" evidence="12">
    <location>
        <begin position="35"/>
        <end position="184"/>
    </location>
</feature>
<dbReference type="Gene3D" id="3.40.50.300">
    <property type="entry name" value="P-loop containing nucleotide triphosphate hydrolases"/>
    <property type="match status" value="1"/>
</dbReference>
<dbReference type="PANTHER" id="PTHR11669:SF0">
    <property type="entry name" value="PROTEIN STICHEL-LIKE 2"/>
    <property type="match status" value="1"/>
</dbReference>
<dbReference type="Gene3D" id="1.20.272.10">
    <property type="match status" value="1"/>
</dbReference>